<dbReference type="HOGENOM" id="CLU_2315812_0_0_10"/>
<evidence type="ECO:0000313" key="2">
    <source>
        <dbReference type="EMBL" id="ACT95495.1"/>
    </source>
</evidence>
<accession>C6W140</accession>
<feature type="region of interest" description="Disordered" evidence="1">
    <location>
        <begin position="1"/>
        <end position="26"/>
    </location>
</feature>
<dbReference type="EMBL" id="CP001619">
    <property type="protein sequence ID" value="ACT95495.1"/>
    <property type="molecule type" value="Genomic_DNA"/>
</dbReference>
<name>C6W140_DYAFD</name>
<sequence>MDTLQNFQSPEKSESPSSIDATEPSSPLQQIIKDFFQKDSGPEMIESLNTLIETYLFTENLTRVTPEMREHIVNQLRVATLIAKLGASNEAVVRHSPPH</sequence>
<dbReference type="OrthoDB" id="966122at2"/>
<organism evidence="2 3">
    <name type="scientific">Dyadobacter fermentans (strain ATCC 700827 / DSM 18053 / CIP 107007 / KCTC 52180 / NS114)</name>
    <dbReference type="NCBI Taxonomy" id="471854"/>
    <lineage>
        <taxon>Bacteria</taxon>
        <taxon>Pseudomonadati</taxon>
        <taxon>Bacteroidota</taxon>
        <taxon>Cytophagia</taxon>
        <taxon>Cytophagales</taxon>
        <taxon>Spirosomataceae</taxon>
        <taxon>Dyadobacter</taxon>
    </lineage>
</organism>
<proteinExistence type="predicted"/>
<dbReference type="STRING" id="471854.Dfer_4293"/>
<dbReference type="Proteomes" id="UP000002011">
    <property type="component" value="Chromosome"/>
</dbReference>
<evidence type="ECO:0000256" key="1">
    <source>
        <dbReference type="SAM" id="MobiDB-lite"/>
    </source>
</evidence>
<dbReference type="RefSeq" id="WP_015813738.1">
    <property type="nucleotide sequence ID" value="NC_013037.1"/>
</dbReference>
<keyword evidence="3" id="KW-1185">Reference proteome</keyword>
<dbReference type="AlphaFoldDB" id="C6W140"/>
<reference evidence="2 3" key="1">
    <citation type="journal article" date="2009" name="Stand. Genomic Sci.">
        <title>Complete genome sequence of Dyadobacter fermentans type strain (NS114).</title>
        <authorList>
            <person name="Lang E."/>
            <person name="Lapidus A."/>
            <person name="Chertkov O."/>
            <person name="Brettin T."/>
            <person name="Detter J.C."/>
            <person name="Han C."/>
            <person name="Copeland A."/>
            <person name="Glavina Del Rio T."/>
            <person name="Nolan M."/>
            <person name="Chen F."/>
            <person name="Lucas S."/>
            <person name="Tice H."/>
            <person name="Cheng J.F."/>
            <person name="Land M."/>
            <person name="Hauser L."/>
            <person name="Chang Y.J."/>
            <person name="Jeffries C.D."/>
            <person name="Kopitz M."/>
            <person name="Bruce D."/>
            <person name="Goodwin L."/>
            <person name="Pitluck S."/>
            <person name="Ovchinnikova G."/>
            <person name="Pati A."/>
            <person name="Ivanova N."/>
            <person name="Mavrommatis K."/>
            <person name="Chen A."/>
            <person name="Palaniappan K."/>
            <person name="Chain P."/>
            <person name="Bristow J."/>
            <person name="Eisen J.A."/>
            <person name="Markowitz V."/>
            <person name="Hugenholtz P."/>
            <person name="Goker M."/>
            <person name="Rohde M."/>
            <person name="Kyrpides N.C."/>
            <person name="Klenk H.P."/>
        </authorList>
    </citation>
    <scope>NUCLEOTIDE SEQUENCE [LARGE SCALE GENOMIC DNA]</scope>
    <source>
        <strain evidence="3">ATCC 700827 / DSM 18053 / CIP 107007 / KCTC 52180 / NS114</strain>
    </source>
</reference>
<gene>
    <name evidence="2" type="ordered locus">Dfer_4293</name>
</gene>
<dbReference type="KEGG" id="dfe:Dfer_4293"/>
<protein>
    <submittedName>
        <fullName evidence="2">Uncharacterized protein</fullName>
    </submittedName>
</protein>
<evidence type="ECO:0000313" key="3">
    <source>
        <dbReference type="Proteomes" id="UP000002011"/>
    </source>
</evidence>